<name>A0ABP9GZ91_9ACTN</name>
<dbReference type="Proteomes" id="UP001500466">
    <property type="component" value="Unassembled WGS sequence"/>
</dbReference>
<dbReference type="InterPro" id="IPR001387">
    <property type="entry name" value="Cro/C1-type_HTH"/>
</dbReference>
<dbReference type="EMBL" id="BAABHS010000004">
    <property type="protein sequence ID" value="GAA4954719.1"/>
    <property type="molecule type" value="Genomic_DNA"/>
</dbReference>
<evidence type="ECO:0000259" key="1">
    <source>
        <dbReference type="PROSITE" id="PS50943"/>
    </source>
</evidence>
<dbReference type="SUPFAM" id="SSF47413">
    <property type="entry name" value="lambda repressor-like DNA-binding domains"/>
    <property type="match status" value="1"/>
</dbReference>
<dbReference type="InterPro" id="IPR043917">
    <property type="entry name" value="DUF5753"/>
</dbReference>
<gene>
    <name evidence="2" type="ORF">GCM10023205_15630</name>
</gene>
<feature type="domain" description="HTH cro/C1-type" evidence="1">
    <location>
        <begin position="22"/>
        <end position="61"/>
    </location>
</feature>
<proteinExistence type="predicted"/>
<accession>A0ABP9GZ91</accession>
<dbReference type="Pfam" id="PF19054">
    <property type="entry name" value="DUF5753"/>
    <property type="match status" value="1"/>
</dbReference>
<sequence>MHFQASALTPGLSPRHAYGAMIRLHREAANMSPAALGDIIGYSRVQVSRLETAQRSIPPDLPPKLDAAFGTGGLFVMLYELVKNDVFPDFVRRFMDLEAKAVRMRKYEAATVPGLLQTREYALALLRAGQINATDEKINEDLDARMRRQIVLARQLPPHLLILLDEAVLRRPVGGARVMAKQLAHLLTVGKSPRVLVQVVPFSHGAHGIMGGSMTLLTMDDNRQYAYLEGSHTGQLIEDVSTVADYELSYDLLRASALTRDASAAMIRAAQEEYEACETPPT</sequence>
<dbReference type="Pfam" id="PF13560">
    <property type="entry name" value="HTH_31"/>
    <property type="match status" value="1"/>
</dbReference>
<dbReference type="SMART" id="SM00530">
    <property type="entry name" value="HTH_XRE"/>
    <property type="match status" value="1"/>
</dbReference>
<dbReference type="Gene3D" id="1.10.260.40">
    <property type="entry name" value="lambda repressor-like DNA-binding domains"/>
    <property type="match status" value="1"/>
</dbReference>
<dbReference type="PROSITE" id="PS50943">
    <property type="entry name" value="HTH_CROC1"/>
    <property type="match status" value="1"/>
</dbReference>
<evidence type="ECO:0000313" key="3">
    <source>
        <dbReference type="Proteomes" id="UP001500466"/>
    </source>
</evidence>
<protein>
    <submittedName>
        <fullName evidence="2">Helix-turn-helix transcriptional regulator</fullName>
    </submittedName>
</protein>
<reference evidence="3" key="1">
    <citation type="journal article" date="2019" name="Int. J. Syst. Evol. Microbiol.">
        <title>The Global Catalogue of Microorganisms (GCM) 10K type strain sequencing project: providing services to taxonomists for standard genome sequencing and annotation.</title>
        <authorList>
            <consortium name="The Broad Institute Genomics Platform"/>
            <consortium name="The Broad Institute Genome Sequencing Center for Infectious Disease"/>
            <person name="Wu L."/>
            <person name="Ma J."/>
        </authorList>
    </citation>
    <scope>NUCLEOTIDE SEQUENCE [LARGE SCALE GENOMIC DNA]</scope>
    <source>
        <strain evidence="3">JCM 17986</strain>
    </source>
</reference>
<dbReference type="InterPro" id="IPR010982">
    <property type="entry name" value="Lambda_DNA-bd_dom_sf"/>
</dbReference>
<dbReference type="CDD" id="cd00093">
    <property type="entry name" value="HTH_XRE"/>
    <property type="match status" value="1"/>
</dbReference>
<evidence type="ECO:0000313" key="2">
    <source>
        <dbReference type="EMBL" id="GAA4954719.1"/>
    </source>
</evidence>
<keyword evidence="3" id="KW-1185">Reference proteome</keyword>
<organism evidence="2 3">
    <name type="scientific">Yinghuangia aomiensis</name>
    <dbReference type="NCBI Taxonomy" id="676205"/>
    <lineage>
        <taxon>Bacteria</taxon>
        <taxon>Bacillati</taxon>
        <taxon>Actinomycetota</taxon>
        <taxon>Actinomycetes</taxon>
        <taxon>Kitasatosporales</taxon>
        <taxon>Streptomycetaceae</taxon>
        <taxon>Yinghuangia</taxon>
    </lineage>
</organism>
<dbReference type="RefSeq" id="WP_345674559.1">
    <property type="nucleotide sequence ID" value="NZ_BAABHS010000004.1"/>
</dbReference>
<comment type="caution">
    <text evidence="2">The sequence shown here is derived from an EMBL/GenBank/DDBJ whole genome shotgun (WGS) entry which is preliminary data.</text>
</comment>